<name>A0A6C0DQX7_9ZZZZ</name>
<dbReference type="AlphaFoldDB" id="A0A6C0DQX7"/>
<evidence type="ECO:0008006" key="2">
    <source>
        <dbReference type="Google" id="ProtNLM"/>
    </source>
</evidence>
<dbReference type="EMBL" id="MN739659">
    <property type="protein sequence ID" value="QHT18764.1"/>
    <property type="molecule type" value="Genomic_DNA"/>
</dbReference>
<evidence type="ECO:0000313" key="1">
    <source>
        <dbReference type="EMBL" id="QHT18764.1"/>
    </source>
</evidence>
<reference evidence="1" key="1">
    <citation type="journal article" date="2020" name="Nature">
        <title>Giant virus diversity and host interactions through global metagenomics.</title>
        <authorList>
            <person name="Schulz F."/>
            <person name="Roux S."/>
            <person name="Paez-Espino D."/>
            <person name="Jungbluth S."/>
            <person name="Walsh D.A."/>
            <person name="Denef V.J."/>
            <person name="McMahon K.D."/>
            <person name="Konstantinidis K.T."/>
            <person name="Eloe-Fadrosh E.A."/>
            <person name="Kyrpides N.C."/>
            <person name="Woyke T."/>
        </authorList>
    </citation>
    <scope>NUCLEOTIDE SEQUENCE</scope>
    <source>
        <strain evidence="1">GVMAG-M-3300023174-49</strain>
    </source>
</reference>
<proteinExistence type="predicted"/>
<organism evidence="1">
    <name type="scientific">viral metagenome</name>
    <dbReference type="NCBI Taxonomy" id="1070528"/>
    <lineage>
        <taxon>unclassified sequences</taxon>
        <taxon>metagenomes</taxon>
        <taxon>organismal metagenomes</taxon>
    </lineage>
</organism>
<sequence>MKQCSQKPTTHNLNIHMYSLKEVLGLFNLSYNITVNDLKRAKMQVLMLHPDKSRLSADYFLFYKKAYEIVYNYYQNENKQNQKITDETTKYEPIQINNHNKATTNKISSVIKEMSTDVFQQKFNQLFEDNMVGATTNKNEWFSKEEPIYSIQENVSSKNMGKAFDTLKQQQSGLIKYNGVQDVIHNRGSRLYEDDGDSDEYVCSDLFNKLKFDDIRKVHKDQTVFSVSENDYANVPKYASVDHFKRERGQQSLTPFEKQEAEQILLARDNKYREYILQKEHASNIRSMEYAEKNKTVLSSFLHITNN</sequence>
<protein>
    <recommendedName>
        <fullName evidence="2">J domain-containing protein</fullName>
    </recommendedName>
</protein>
<accession>A0A6C0DQX7</accession>